<evidence type="ECO:0000313" key="1">
    <source>
        <dbReference type="EMBL" id="RNA23051.1"/>
    </source>
</evidence>
<dbReference type="AlphaFoldDB" id="A0A3M7RHL8"/>
<organism evidence="1 2">
    <name type="scientific">Brachionus plicatilis</name>
    <name type="common">Marine rotifer</name>
    <name type="synonym">Brachionus muelleri</name>
    <dbReference type="NCBI Taxonomy" id="10195"/>
    <lineage>
        <taxon>Eukaryota</taxon>
        <taxon>Metazoa</taxon>
        <taxon>Spiralia</taxon>
        <taxon>Gnathifera</taxon>
        <taxon>Rotifera</taxon>
        <taxon>Eurotatoria</taxon>
        <taxon>Monogononta</taxon>
        <taxon>Pseudotrocha</taxon>
        <taxon>Ploima</taxon>
        <taxon>Brachionidae</taxon>
        <taxon>Brachionus</taxon>
    </lineage>
</organism>
<accession>A0A3M7RHL8</accession>
<proteinExistence type="predicted"/>
<comment type="caution">
    <text evidence="1">The sequence shown here is derived from an EMBL/GenBank/DDBJ whole genome shotgun (WGS) entry which is preliminary data.</text>
</comment>
<reference evidence="1 2" key="1">
    <citation type="journal article" date="2018" name="Sci. Rep.">
        <title>Genomic signatures of local adaptation to the degree of environmental predictability in rotifers.</title>
        <authorList>
            <person name="Franch-Gras L."/>
            <person name="Hahn C."/>
            <person name="Garcia-Roger E.M."/>
            <person name="Carmona M.J."/>
            <person name="Serra M."/>
            <person name="Gomez A."/>
        </authorList>
    </citation>
    <scope>NUCLEOTIDE SEQUENCE [LARGE SCALE GENOMIC DNA]</scope>
    <source>
        <strain evidence="1">HYR1</strain>
    </source>
</reference>
<sequence>MEPISNLCKFPSVLLCRRHLELQRSFNSSINGLNVSRESNLMPKNLISSCRFKLSPYIFKSRLSSSLVDFGAILQTSAEGETIYIELRLEINLVSQKHLIYVAGLFHVHDYVQKITGHKTSTWRKVEHIVSRIELVGVAMKQKIVSRITI</sequence>
<gene>
    <name evidence="1" type="ORF">BpHYR1_043371</name>
</gene>
<keyword evidence="2" id="KW-1185">Reference proteome</keyword>
<name>A0A3M7RHL8_BRAPC</name>
<protein>
    <submittedName>
        <fullName evidence="1">Uncharacterized protein</fullName>
    </submittedName>
</protein>
<dbReference type="EMBL" id="REGN01003356">
    <property type="protein sequence ID" value="RNA23051.1"/>
    <property type="molecule type" value="Genomic_DNA"/>
</dbReference>
<dbReference type="Proteomes" id="UP000276133">
    <property type="component" value="Unassembled WGS sequence"/>
</dbReference>
<evidence type="ECO:0000313" key="2">
    <source>
        <dbReference type="Proteomes" id="UP000276133"/>
    </source>
</evidence>